<dbReference type="RefSeq" id="WP_009015504.1">
    <property type="nucleotide sequence ID" value="NC_016077.1"/>
</dbReference>
<dbReference type="InterPro" id="IPR050327">
    <property type="entry name" value="Proton-linked_MCT"/>
</dbReference>
<dbReference type="InterPro" id="IPR011701">
    <property type="entry name" value="MFS"/>
</dbReference>
<feature type="domain" description="Major facilitator superfamily (MFS) profile" evidence="7">
    <location>
        <begin position="13"/>
        <end position="404"/>
    </location>
</feature>
<sequence length="406" mass="42727">MQAPSHPASGPSLFFCGLSAVLLYGISGGIRSDIGILLEPLREATGLSYGGLSFAIAVLQLSFGLSQPFWGLLAARRSHRFVLLSGVGLFLLGLLGLSLFRSLWGLVLTLGLCLGCGAGAISFGLLLETVIFAVGPQKGALISGFINAAAGLGSTFFSPLLSRLSLVGGIPTVSVVLSLIMIGTLPFLFYLTQPLKRMVLQEKGPVPEASFGLLLQGALKRPEFRYLLGAFTTCGFHMALIEAHLFSQLLSYGLQRPRAAHAFAAYGLSTVIGALISGYLSGHVSKNRLLTIYYGFRAGLTAIYLFFLPKTFLSALFFCIGLGMSGGATVTPTSGIVTERFPLAQSAALVGLLFLGHQLGAFLSAFLGGMTVAATGSYQGIWGIDIVFCLLASYLSAKILPHQQGK</sequence>
<keyword evidence="9" id="KW-1185">Reference proteome</keyword>
<dbReference type="InterPro" id="IPR020846">
    <property type="entry name" value="MFS_dom"/>
</dbReference>
<dbReference type="InterPro" id="IPR036259">
    <property type="entry name" value="MFS_trans_sf"/>
</dbReference>
<evidence type="ECO:0000256" key="4">
    <source>
        <dbReference type="ARBA" id="ARBA00022989"/>
    </source>
</evidence>
<dbReference type="InParanoid" id="G4Q4M4"/>
<evidence type="ECO:0000256" key="1">
    <source>
        <dbReference type="ARBA" id="ARBA00004651"/>
    </source>
</evidence>
<feature type="transmembrane region" description="Helical" evidence="6">
    <location>
        <begin position="12"/>
        <end position="30"/>
    </location>
</feature>
<feature type="transmembrane region" description="Helical" evidence="6">
    <location>
        <begin position="106"/>
        <end position="127"/>
    </location>
</feature>
<dbReference type="GeneID" id="92878159"/>
<organism evidence="8 9">
    <name type="scientific">Acidaminococcus intestini (strain RyC-MR95)</name>
    <dbReference type="NCBI Taxonomy" id="568816"/>
    <lineage>
        <taxon>Bacteria</taxon>
        <taxon>Bacillati</taxon>
        <taxon>Bacillota</taxon>
        <taxon>Negativicutes</taxon>
        <taxon>Acidaminococcales</taxon>
        <taxon>Acidaminococcaceae</taxon>
        <taxon>Acidaminococcus</taxon>
    </lineage>
</organism>
<dbReference type="PROSITE" id="PS50850">
    <property type="entry name" value="MFS"/>
    <property type="match status" value="1"/>
</dbReference>
<dbReference type="Proteomes" id="UP000007093">
    <property type="component" value="Chromosome"/>
</dbReference>
<feature type="transmembrane region" description="Helical" evidence="6">
    <location>
        <begin position="315"/>
        <end position="337"/>
    </location>
</feature>
<feature type="transmembrane region" description="Helical" evidence="6">
    <location>
        <begin position="292"/>
        <end position="309"/>
    </location>
</feature>
<dbReference type="STRING" id="568816.Acin_0702"/>
<feature type="transmembrane region" description="Helical" evidence="6">
    <location>
        <begin position="226"/>
        <end position="247"/>
    </location>
</feature>
<dbReference type="GO" id="GO:0022857">
    <property type="term" value="F:transmembrane transporter activity"/>
    <property type="evidence" value="ECO:0007669"/>
    <property type="project" value="InterPro"/>
</dbReference>
<dbReference type="SUPFAM" id="SSF103473">
    <property type="entry name" value="MFS general substrate transporter"/>
    <property type="match status" value="1"/>
</dbReference>
<dbReference type="EMBL" id="CP003058">
    <property type="protein sequence ID" value="AEQ21937.1"/>
    <property type="molecule type" value="Genomic_DNA"/>
</dbReference>
<feature type="transmembrane region" description="Helical" evidence="6">
    <location>
        <begin position="81"/>
        <end position="100"/>
    </location>
</feature>
<dbReference type="AlphaFoldDB" id="G4Q4M4"/>
<dbReference type="GO" id="GO:0005886">
    <property type="term" value="C:plasma membrane"/>
    <property type="evidence" value="ECO:0007669"/>
    <property type="project" value="UniProtKB-SubCell"/>
</dbReference>
<feature type="transmembrane region" description="Helical" evidence="6">
    <location>
        <begin position="50"/>
        <end position="74"/>
    </location>
</feature>
<keyword evidence="4 6" id="KW-1133">Transmembrane helix</keyword>
<evidence type="ECO:0000256" key="3">
    <source>
        <dbReference type="ARBA" id="ARBA00022692"/>
    </source>
</evidence>
<accession>G4Q4M4</accession>
<dbReference type="eggNOG" id="COG2814">
    <property type="taxonomic scope" value="Bacteria"/>
</dbReference>
<evidence type="ECO:0000256" key="6">
    <source>
        <dbReference type="SAM" id="Phobius"/>
    </source>
</evidence>
<feature type="transmembrane region" description="Helical" evidence="6">
    <location>
        <begin position="380"/>
        <end position="400"/>
    </location>
</feature>
<feature type="transmembrane region" description="Helical" evidence="6">
    <location>
        <begin position="139"/>
        <end position="157"/>
    </location>
</feature>
<feature type="transmembrane region" description="Helical" evidence="6">
    <location>
        <begin position="349"/>
        <end position="374"/>
    </location>
</feature>
<dbReference type="PANTHER" id="PTHR11360:SF284">
    <property type="entry name" value="EG:103B4.3 PROTEIN-RELATED"/>
    <property type="match status" value="1"/>
</dbReference>
<dbReference type="FunCoup" id="G4Q4M4">
    <property type="interactions" value="140"/>
</dbReference>
<name>G4Q4M4_ACIIR</name>
<evidence type="ECO:0000313" key="9">
    <source>
        <dbReference type="Proteomes" id="UP000007093"/>
    </source>
</evidence>
<dbReference type="HOGENOM" id="CLU_001265_59_9_9"/>
<comment type="subcellular location">
    <subcellularLocation>
        <location evidence="1">Cell membrane</location>
        <topology evidence="1">Multi-pass membrane protein</topology>
    </subcellularLocation>
</comment>
<keyword evidence="3 6" id="KW-0812">Transmembrane</keyword>
<dbReference type="Gene3D" id="1.20.1250.20">
    <property type="entry name" value="MFS general substrate transporter like domains"/>
    <property type="match status" value="2"/>
</dbReference>
<feature type="transmembrane region" description="Helical" evidence="6">
    <location>
        <begin position="259"/>
        <end position="280"/>
    </location>
</feature>
<evidence type="ECO:0000259" key="7">
    <source>
        <dbReference type="PROSITE" id="PS50850"/>
    </source>
</evidence>
<gene>
    <name evidence="8" type="ordered locus">Acin_0702</name>
</gene>
<dbReference type="PATRIC" id="fig|568816.4.peg.682"/>
<keyword evidence="5 6" id="KW-0472">Membrane</keyword>
<evidence type="ECO:0000256" key="5">
    <source>
        <dbReference type="ARBA" id="ARBA00023136"/>
    </source>
</evidence>
<proteinExistence type="predicted"/>
<reference evidence="8 9" key="1">
    <citation type="journal article" date="2011" name="J. Bacteriol.">
        <title>Complete genome sequence of Acidaminococcus intestini RYC-MR95, a Gram-negative bacterium from the phylum Firmicutes.</title>
        <authorList>
            <person name="D'Auria G."/>
            <person name="Galan J.C."/>
            <person name="Rodriguez-Alcayna M."/>
            <person name="Moya A."/>
            <person name="Baquero F."/>
            <person name="Latorre A."/>
        </authorList>
    </citation>
    <scope>NUCLEOTIDE SEQUENCE [LARGE SCALE GENOMIC DNA]</scope>
    <source>
        <strain evidence="8 9">RyC-MR95</strain>
    </source>
</reference>
<dbReference type="Pfam" id="PF07690">
    <property type="entry name" value="MFS_1"/>
    <property type="match status" value="1"/>
</dbReference>
<keyword evidence="2" id="KW-0813">Transport</keyword>
<feature type="transmembrane region" description="Helical" evidence="6">
    <location>
        <begin position="169"/>
        <end position="191"/>
    </location>
</feature>
<dbReference type="PANTHER" id="PTHR11360">
    <property type="entry name" value="MONOCARBOXYLATE TRANSPORTER"/>
    <property type="match status" value="1"/>
</dbReference>
<evidence type="ECO:0000313" key="8">
    <source>
        <dbReference type="EMBL" id="AEQ21937.1"/>
    </source>
</evidence>
<dbReference type="KEGG" id="ain:Acin_0702"/>
<protein>
    <submittedName>
        <fullName evidence="8">Major facilitator transporter</fullName>
    </submittedName>
</protein>
<evidence type="ECO:0000256" key="2">
    <source>
        <dbReference type="ARBA" id="ARBA00022448"/>
    </source>
</evidence>